<dbReference type="Gene3D" id="3.40.50.300">
    <property type="entry name" value="P-loop containing nucleotide triphosphate hydrolases"/>
    <property type="match status" value="1"/>
</dbReference>
<evidence type="ECO:0000256" key="5">
    <source>
        <dbReference type="ARBA" id="ARBA00023251"/>
    </source>
</evidence>
<dbReference type="InterPro" id="IPR003439">
    <property type="entry name" value="ABC_transporter-like_ATP-bd"/>
</dbReference>
<keyword evidence="5" id="KW-0046">Antibiotic resistance</keyword>
<dbReference type="PANTHER" id="PTHR42711:SF19">
    <property type="entry name" value="DOXORUBICIN RESISTANCE ATP-BINDING PROTEIN DRRA"/>
    <property type="match status" value="1"/>
</dbReference>
<dbReference type="AlphaFoldDB" id="A0A1H0US18"/>
<keyword evidence="4 7" id="KW-0067">ATP-binding</keyword>
<dbReference type="OrthoDB" id="9804819at2"/>
<dbReference type="InterPro" id="IPR027417">
    <property type="entry name" value="P-loop_NTPase"/>
</dbReference>
<dbReference type="SMART" id="SM00382">
    <property type="entry name" value="AAA"/>
    <property type="match status" value="1"/>
</dbReference>
<dbReference type="PROSITE" id="PS00211">
    <property type="entry name" value="ABC_TRANSPORTER_1"/>
    <property type="match status" value="1"/>
</dbReference>
<dbReference type="Pfam" id="PF00005">
    <property type="entry name" value="ABC_tran"/>
    <property type="match status" value="1"/>
</dbReference>
<protein>
    <submittedName>
        <fullName evidence="7">ABC-2 type transport system ATP-binding protein</fullName>
    </submittedName>
</protein>
<proteinExistence type="predicted"/>
<reference evidence="8" key="1">
    <citation type="submission" date="2016-10" db="EMBL/GenBank/DDBJ databases">
        <authorList>
            <person name="Varghese N."/>
            <person name="Submissions S."/>
        </authorList>
    </citation>
    <scope>NUCLEOTIDE SEQUENCE [LARGE SCALE GENOMIC DNA]</scope>
    <source>
        <strain evidence="8">IBRC-M 10655</strain>
    </source>
</reference>
<dbReference type="SUPFAM" id="SSF52540">
    <property type="entry name" value="P-loop containing nucleoside triphosphate hydrolases"/>
    <property type="match status" value="1"/>
</dbReference>
<dbReference type="STRING" id="504798.SAMN05421871_107383"/>
<evidence type="ECO:0000313" key="8">
    <source>
        <dbReference type="Proteomes" id="UP000199651"/>
    </source>
</evidence>
<name>A0A1H0US18_9PSEU</name>
<keyword evidence="8" id="KW-1185">Reference proteome</keyword>
<dbReference type="GO" id="GO:0005886">
    <property type="term" value="C:plasma membrane"/>
    <property type="evidence" value="ECO:0007669"/>
    <property type="project" value="UniProtKB-SubCell"/>
</dbReference>
<dbReference type="GO" id="GO:0005524">
    <property type="term" value="F:ATP binding"/>
    <property type="evidence" value="ECO:0007669"/>
    <property type="project" value="UniProtKB-KW"/>
</dbReference>
<keyword evidence="3" id="KW-0547">Nucleotide-binding</keyword>
<accession>A0A1H0US18</accession>
<evidence type="ECO:0000256" key="1">
    <source>
        <dbReference type="ARBA" id="ARBA00004202"/>
    </source>
</evidence>
<dbReference type="InterPro" id="IPR050763">
    <property type="entry name" value="ABC_transporter_ATP-binding"/>
</dbReference>
<dbReference type="PANTHER" id="PTHR42711">
    <property type="entry name" value="ABC TRANSPORTER ATP-BINDING PROTEIN"/>
    <property type="match status" value="1"/>
</dbReference>
<keyword evidence="2" id="KW-0813">Transport</keyword>
<dbReference type="PROSITE" id="PS50893">
    <property type="entry name" value="ABC_TRANSPORTER_2"/>
    <property type="match status" value="1"/>
</dbReference>
<evidence type="ECO:0000259" key="6">
    <source>
        <dbReference type="PROSITE" id="PS50893"/>
    </source>
</evidence>
<dbReference type="InterPro" id="IPR003593">
    <property type="entry name" value="AAA+_ATPase"/>
</dbReference>
<dbReference type="GO" id="GO:0046677">
    <property type="term" value="P:response to antibiotic"/>
    <property type="evidence" value="ECO:0007669"/>
    <property type="project" value="UniProtKB-KW"/>
</dbReference>
<sequence length="314" mass="32948">MQRPRISVVGLGKSYGPVTALVDVNLAVGPGTILGILGHNGAGKTTLVDILATRTLPTSGTATVCGFDVVEAGHLVRKCIGMSGQFVAVDETLSGRANLILIARLLGAGARRAAARADELIEMFDLVQAAKRKAATYSGGMKRRLDLAASLLGKPDVLFLDEPTTGLDPISRSELWGFVEQLAANGTSVVLTTQYLDEADRLARDIIVLAGGHIVARGTPAELKARVGTRSAKVTFADPFTTRRAADALMFAGMAPLADEPLCAITVPVATGREISALVRALDTWSVIPLDLTVTEPTLDDVYIALHRAAKSAV</sequence>
<dbReference type="EMBL" id="FNJB01000012">
    <property type="protein sequence ID" value="SDP68853.1"/>
    <property type="molecule type" value="Genomic_DNA"/>
</dbReference>
<dbReference type="RefSeq" id="WP_091382094.1">
    <property type="nucleotide sequence ID" value="NZ_FNDV01000007.1"/>
</dbReference>
<evidence type="ECO:0000256" key="3">
    <source>
        <dbReference type="ARBA" id="ARBA00022741"/>
    </source>
</evidence>
<dbReference type="InterPro" id="IPR017871">
    <property type="entry name" value="ABC_transporter-like_CS"/>
</dbReference>
<dbReference type="GO" id="GO:0016887">
    <property type="term" value="F:ATP hydrolysis activity"/>
    <property type="evidence" value="ECO:0007669"/>
    <property type="project" value="InterPro"/>
</dbReference>
<feature type="domain" description="ABC transporter" evidence="6">
    <location>
        <begin position="6"/>
        <end position="236"/>
    </location>
</feature>
<evidence type="ECO:0000256" key="4">
    <source>
        <dbReference type="ARBA" id="ARBA00022840"/>
    </source>
</evidence>
<evidence type="ECO:0000256" key="2">
    <source>
        <dbReference type="ARBA" id="ARBA00022448"/>
    </source>
</evidence>
<dbReference type="Proteomes" id="UP000199651">
    <property type="component" value="Unassembled WGS sequence"/>
</dbReference>
<evidence type="ECO:0000313" key="7">
    <source>
        <dbReference type="EMBL" id="SDP68853.1"/>
    </source>
</evidence>
<comment type="subcellular location">
    <subcellularLocation>
        <location evidence="1">Cell membrane</location>
        <topology evidence="1">Peripheral membrane protein</topology>
    </subcellularLocation>
</comment>
<organism evidence="7 8">
    <name type="scientific">Actinokineospora alba</name>
    <dbReference type="NCBI Taxonomy" id="504798"/>
    <lineage>
        <taxon>Bacteria</taxon>
        <taxon>Bacillati</taxon>
        <taxon>Actinomycetota</taxon>
        <taxon>Actinomycetes</taxon>
        <taxon>Pseudonocardiales</taxon>
        <taxon>Pseudonocardiaceae</taxon>
        <taxon>Actinokineospora</taxon>
    </lineage>
</organism>
<gene>
    <name evidence="7" type="ORF">SAMN05192558_11221</name>
</gene>